<name>A0A166U8Q3_9HYPO</name>
<dbReference type="Proteomes" id="UP000078544">
    <property type="component" value="Unassembled WGS sequence"/>
</dbReference>
<dbReference type="Pfam" id="PF23394">
    <property type="entry name" value="DUF7102"/>
    <property type="match status" value="1"/>
</dbReference>
<dbReference type="AlphaFoldDB" id="A0A166U8Q3"/>
<evidence type="ECO:0000256" key="1">
    <source>
        <dbReference type="SAM" id="MobiDB-lite"/>
    </source>
</evidence>
<dbReference type="InterPro" id="IPR057559">
    <property type="entry name" value="SAM_6"/>
</dbReference>
<proteinExistence type="predicted"/>
<feature type="domain" description="DUF7102" evidence="2">
    <location>
        <begin position="255"/>
        <end position="330"/>
    </location>
</feature>
<feature type="compositionally biased region" description="Polar residues" evidence="1">
    <location>
        <begin position="1"/>
        <end position="19"/>
    </location>
</feature>
<dbReference type="OrthoDB" id="3647246at2759"/>
<feature type="region of interest" description="Disordered" evidence="1">
    <location>
        <begin position="1"/>
        <end position="26"/>
    </location>
</feature>
<evidence type="ECO:0000259" key="3">
    <source>
        <dbReference type="Pfam" id="PF23395"/>
    </source>
</evidence>
<organism evidence="4 5">
    <name type="scientific">Moelleriella libera RCEF 2490</name>
    <dbReference type="NCBI Taxonomy" id="1081109"/>
    <lineage>
        <taxon>Eukaryota</taxon>
        <taxon>Fungi</taxon>
        <taxon>Dikarya</taxon>
        <taxon>Ascomycota</taxon>
        <taxon>Pezizomycotina</taxon>
        <taxon>Sordariomycetes</taxon>
        <taxon>Hypocreomycetidae</taxon>
        <taxon>Hypocreales</taxon>
        <taxon>Clavicipitaceae</taxon>
        <taxon>Moelleriella</taxon>
    </lineage>
</organism>
<dbReference type="EMBL" id="AZGY01000002">
    <property type="protein sequence ID" value="OAA32203.1"/>
    <property type="molecule type" value="Genomic_DNA"/>
</dbReference>
<dbReference type="Pfam" id="PF23395">
    <property type="entry name" value="SAM_6"/>
    <property type="match status" value="1"/>
</dbReference>
<evidence type="ECO:0000313" key="4">
    <source>
        <dbReference type="EMBL" id="OAA32203.1"/>
    </source>
</evidence>
<keyword evidence="5" id="KW-1185">Reference proteome</keyword>
<comment type="caution">
    <text evidence="4">The sequence shown here is derived from an EMBL/GenBank/DDBJ whole genome shotgun (WGS) entry which is preliminary data.</text>
</comment>
<protein>
    <submittedName>
        <fullName evidence="4">Uncharacterized protein</fullName>
    </submittedName>
</protein>
<feature type="domain" description="SAM-like" evidence="3">
    <location>
        <begin position="343"/>
        <end position="393"/>
    </location>
</feature>
<sequence>MYSQTFAPGSVSESVGESTPQHEKLDQHRQHQVCFYPHRNVPFDIDFQLSSLRATAFEPRSGLLIDEGSRYNYSFSSSGPDDKQFEACLGYLNKLEQRCAGTGHLPYMLPKLNYAHDTLSLPTEFLSVGFDVERDLVKYNKEVQSWRDPDLLKVWLPIMRVDESKDEGIPWPPRSHKLAKLLWHQVENEQRPVSDADLQVSQLLEQVAQAGDRAPHFPNVSTVPLSLDEGLFELGNADEPSRDDCEVINVNLSGARVHHLSQKYRSLVILVCDASPGGDHVTALSSSDLSAYADFVCWTLTMQAEISVSVVPGLDKTLCRWILSLMSQEASHMVQLQESCSASDTTWELFFRHCGLNVRVAQLLCHMLLREYGKSGLVEFLNTDSASRMSNYMSGQARTASLAYAVAVWNAGHPL</sequence>
<accession>A0A166U8Q3</accession>
<evidence type="ECO:0000259" key="2">
    <source>
        <dbReference type="Pfam" id="PF23394"/>
    </source>
</evidence>
<evidence type="ECO:0000313" key="5">
    <source>
        <dbReference type="Proteomes" id="UP000078544"/>
    </source>
</evidence>
<gene>
    <name evidence="4" type="ORF">AAL_01535</name>
</gene>
<reference evidence="4 5" key="1">
    <citation type="journal article" date="2016" name="Genome Biol. Evol.">
        <title>Divergent and convergent evolution of fungal pathogenicity.</title>
        <authorList>
            <person name="Shang Y."/>
            <person name="Xiao G."/>
            <person name="Zheng P."/>
            <person name="Cen K."/>
            <person name="Zhan S."/>
            <person name="Wang C."/>
        </authorList>
    </citation>
    <scope>NUCLEOTIDE SEQUENCE [LARGE SCALE GENOMIC DNA]</scope>
    <source>
        <strain evidence="4 5">RCEF 2490</strain>
    </source>
</reference>
<dbReference type="InterPro" id="IPR055528">
    <property type="entry name" value="DUF7102"/>
</dbReference>